<dbReference type="GeneID" id="28984185"/>
<evidence type="ECO:0000256" key="1">
    <source>
        <dbReference type="SAM" id="MobiDB-lite"/>
    </source>
</evidence>
<evidence type="ECO:0000313" key="2">
    <source>
        <dbReference type="EMBL" id="KLT41303.1"/>
    </source>
</evidence>
<gene>
    <name evidence="2" type="ORF">CC85DRAFT_286620</name>
</gene>
<name>A0A0J0XJN6_9TREE</name>
<sequence length="66" mass="6631">MLGARSTGSTVLQTGLAGRSGNKFQTCTRIQGIGAQLGNGDNGGDRLQASLEDRGHAGGIMDPGAM</sequence>
<proteinExistence type="predicted"/>
<dbReference type="Proteomes" id="UP000053611">
    <property type="component" value="Unassembled WGS sequence"/>
</dbReference>
<keyword evidence="3" id="KW-1185">Reference proteome</keyword>
<reference evidence="2 3" key="1">
    <citation type="submission" date="2015-03" db="EMBL/GenBank/DDBJ databases">
        <title>Genomics and transcriptomics of the oil-accumulating basidiomycete yeast T. oleaginosus allow insights into substrate utilization and the diverse evolutionary trajectories of mating systems in fungi.</title>
        <authorList>
            <consortium name="DOE Joint Genome Institute"/>
            <person name="Kourist R."/>
            <person name="Kracht O."/>
            <person name="Bracharz F."/>
            <person name="Lipzen A."/>
            <person name="Nolan M."/>
            <person name="Ohm R."/>
            <person name="Grigoriev I."/>
            <person name="Sun S."/>
            <person name="Heitman J."/>
            <person name="Bruck T."/>
            <person name="Nowrousian M."/>
        </authorList>
    </citation>
    <scope>NUCLEOTIDE SEQUENCE [LARGE SCALE GENOMIC DNA]</scope>
    <source>
        <strain evidence="2 3">IBC0246</strain>
    </source>
</reference>
<dbReference type="EMBL" id="KQ087220">
    <property type="protein sequence ID" value="KLT41303.1"/>
    <property type="molecule type" value="Genomic_DNA"/>
</dbReference>
<protein>
    <submittedName>
        <fullName evidence="2">Uncharacterized protein</fullName>
    </submittedName>
</protein>
<accession>A0A0J0XJN6</accession>
<dbReference type="RefSeq" id="XP_018277794.1">
    <property type="nucleotide sequence ID" value="XM_018423582.1"/>
</dbReference>
<evidence type="ECO:0000313" key="3">
    <source>
        <dbReference type="Proteomes" id="UP000053611"/>
    </source>
</evidence>
<feature type="region of interest" description="Disordered" evidence="1">
    <location>
        <begin position="34"/>
        <end position="66"/>
    </location>
</feature>
<dbReference type="AlphaFoldDB" id="A0A0J0XJN6"/>
<organism evidence="2 3">
    <name type="scientific">Cutaneotrichosporon oleaginosum</name>
    <dbReference type="NCBI Taxonomy" id="879819"/>
    <lineage>
        <taxon>Eukaryota</taxon>
        <taxon>Fungi</taxon>
        <taxon>Dikarya</taxon>
        <taxon>Basidiomycota</taxon>
        <taxon>Agaricomycotina</taxon>
        <taxon>Tremellomycetes</taxon>
        <taxon>Trichosporonales</taxon>
        <taxon>Trichosporonaceae</taxon>
        <taxon>Cutaneotrichosporon</taxon>
    </lineage>
</organism>